<dbReference type="InterPro" id="IPR032675">
    <property type="entry name" value="LRR_dom_sf"/>
</dbReference>
<accession>N1JBS9</accession>
<dbReference type="STRING" id="546991.N1JBS9"/>
<dbReference type="HOGENOM" id="CLU_018589_0_1_1"/>
<dbReference type="Gene3D" id="3.80.10.10">
    <property type="entry name" value="Ribonuclease Inhibitor"/>
    <property type="match status" value="1"/>
</dbReference>
<protein>
    <recommendedName>
        <fullName evidence="1">F-box domain-containing protein</fullName>
    </recommendedName>
</protein>
<dbReference type="Gene3D" id="1.20.1280.50">
    <property type="match status" value="1"/>
</dbReference>
<evidence type="ECO:0000313" key="3">
    <source>
        <dbReference type="Proteomes" id="UP000015441"/>
    </source>
</evidence>
<dbReference type="InterPro" id="IPR001810">
    <property type="entry name" value="F-box_dom"/>
</dbReference>
<dbReference type="OrthoDB" id="5405297at2759"/>
<evidence type="ECO:0000313" key="2">
    <source>
        <dbReference type="EMBL" id="CCU79070.1"/>
    </source>
</evidence>
<dbReference type="AlphaFoldDB" id="N1JBS9"/>
<dbReference type="SUPFAM" id="SSF52047">
    <property type="entry name" value="RNI-like"/>
    <property type="match status" value="1"/>
</dbReference>
<reference evidence="2 3" key="1">
    <citation type="journal article" date="2010" name="Science">
        <title>Genome expansion and gene loss in powdery mildew fungi reveal tradeoffs in extreme parasitism.</title>
        <authorList>
            <person name="Spanu P.D."/>
            <person name="Abbott J.C."/>
            <person name="Amselem J."/>
            <person name="Burgis T.A."/>
            <person name="Soanes D.M."/>
            <person name="Stueber K."/>
            <person name="Ver Loren van Themaat E."/>
            <person name="Brown J.K.M."/>
            <person name="Butcher S.A."/>
            <person name="Gurr S.J."/>
            <person name="Lebrun M.-H."/>
            <person name="Ridout C.J."/>
            <person name="Schulze-Lefert P."/>
            <person name="Talbot N.J."/>
            <person name="Ahmadinejad N."/>
            <person name="Ametz C."/>
            <person name="Barton G.R."/>
            <person name="Benjdia M."/>
            <person name="Bidzinski P."/>
            <person name="Bindschedler L.V."/>
            <person name="Both M."/>
            <person name="Brewer M.T."/>
            <person name="Cadle-Davidson L."/>
            <person name="Cadle-Davidson M.M."/>
            <person name="Collemare J."/>
            <person name="Cramer R."/>
            <person name="Frenkel O."/>
            <person name="Godfrey D."/>
            <person name="Harriman J."/>
            <person name="Hoede C."/>
            <person name="King B.C."/>
            <person name="Klages S."/>
            <person name="Kleemann J."/>
            <person name="Knoll D."/>
            <person name="Koti P.S."/>
            <person name="Kreplak J."/>
            <person name="Lopez-Ruiz F.J."/>
            <person name="Lu X."/>
            <person name="Maekawa T."/>
            <person name="Mahanil S."/>
            <person name="Micali C."/>
            <person name="Milgroom M.G."/>
            <person name="Montana G."/>
            <person name="Noir S."/>
            <person name="O'Connell R.J."/>
            <person name="Oberhaensli S."/>
            <person name="Parlange F."/>
            <person name="Pedersen C."/>
            <person name="Quesneville H."/>
            <person name="Reinhardt R."/>
            <person name="Rott M."/>
            <person name="Sacristan S."/>
            <person name="Schmidt S.M."/>
            <person name="Schoen M."/>
            <person name="Skamnioti P."/>
            <person name="Sommer H."/>
            <person name="Stephens A."/>
            <person name="Takahara H."/>
            <person name="Thordal-Christensen H."/>
            <person name="Vigouroux M."/>
            <person name="Wessling R."/>
            <person name="Wicker T."/>
            <person name="Panstruga R."/>
        </authorList>
    </citation>
    <scope>NUCLEOTIDE SEQUENCE [LARGE SCALE GENOMIC DNA]</scope>
    <source>
        <strain evidence="2">DH14</strain>
    </source>
</reference>
<dbReference type="Proteomes" id="UP000015441">
    <property type="component" value="Unassembled WGS sequence"/>
</dbReference>
<dbReference type="Pfam" id="PF00646">
    <property type="entry name" value="F-box"/>
    <property type="match status" value="1"/>
</dbReference>
<evidence type="ECO:0000259" key="1">
    <source>
        <dbReference type="Pfam" id="PF00646"/>
    </source>
</evidence>
<name>N1JBS9_BLUG1</name>
<feature type="domain" description="F-box" evidence="1">
    <location>
        <begin position="84"/>
        <end position="106"/>
    </location>
</feature>
<gene>
    <name evidence="2" type="ORF">BGHDH14_bgh05228</name>
</gene>
<sequence length="596" mass="66509">MRFLMKWLKRKKKSSRAANSDGFLSRPNHYQQMENGFSSPKSCTYIQLPPQALERIFSFVCPHTQDETYESCESSAHSEACMLCDLRDLAHCARVCRKWEEAVRNVLYHSIRIDQVHYCEREAILAEKRKRKSFMSRNAEPEDTAQARLRLLSRTLREDRRGVASKVLYLKVPYQTRETCQADLARTISVLPNLRYVDLPDGVFTTGDTSCDTLRFEVQARCPDLRKMSYFMGAEKSFEMLVGGNVWCNLEVLEISRLNLDPITLRLALASLPRLRALKVTHVNSFDNSVLSQNDQLPTLPPLTELILDQTPLLTYEGIISYLSDFKARQALKTLSMTGTGVAPTTLHVILALSENLEHLGMTEAVSTSLSSGLPCLKSTSLKILHFEITAADEAMKLSELMASYYSYLRSSLMSEGLPNLRELYVLDPSFPETLIDFPLPKPSFAYDRDSFVPNHRKNASQSSNPFLNANRQLSPDFPYGSSPKASTISLFPAVLSPPLTPSLPRALEVYSKGLDEMEWNFSRVSSLAGSGRAISALPPRPTSSYGLSDGADRAWAGAGNDVRRSIIIGNGFGNYLAVPGAGGMSRPRTSASDHF</sequence>
<dbReference type="SUPFAM" id="SSF81383">
    <property type="entry name" value="F-box domain"/>
    <property type="match status" value="1"/>
</dbReference>
<proteinExistence type="predicted"/>
<organism evidence="2 3">
    <name type="scientific">Blumeria graminis f. sp. hordei (strain DH14)</name>
    <name type="common">Barley powdery mildew</name>
    <name type="synonym">Oidium monilioides f. sp. hordei</name>
    <dbReference type="NCBI Taxonomy" id="546991"/>
    <lineage>
        <taxon>Eukaryota</taxon>
        <taxon>Fungi</taxon>
        <taxon>Dikarya</taxon>
        <taxon>Ascomycota</taxon>
        <taxon>Pezizomycotina</taxon>
        <taxon>Leotiomycetes</taxon>
        <taxon>Erysiphales</taxon>
        <taxon>Erysiphaceae</taxon>
        <taxon>Blumeria</taxon>
        <taxon>Blumeria hordei</taxon>
    </lineage>
</organism>
<dbReference type="InterPro" id="IPR036047">
    <property type="entry name" value="F-box-like_dom_sf"/>
</dbReference>
<dbReference type="EMBL" id="CAUH01004235">
    <property type="protein sequence ID" value="CCU79070.1"/>
    <property type="molecule type" value="Genomic_DNA"/>
</dbReference>
<comment type="caution">
    <text evidence="2">The sequence shown here is derived from an EMBL/GenBank/DDBJ whole genome shotgun (WGS) entry which is preliminary data.</text>
</comment>
<dbReference type="eggNOG" id="ENOG502REK8">
    <property type="taxonomic scope" value="Eukaryota"/>
</dbReference>
<keyword evidence="3" id="KW-1185">Reference proteome</keyword>
<dbReference type="InParanoid" id="N1JBS9"/>